<evidence type="ECO:0000313" key="2">
    <source>
        <dbReference type="EMBL" id="KAL3879268.1"/>
    </source>
</evidence>
<dbReference type="AlphaFoldDB" id="A0ABD3X356"/>
<feature type="compositionally biased region" description="Polar residues" evidence="1">
    <location>
        <begin position="95"/>
        <end position="106"/>
    </location>
</feature>
<feature type="region of interest" description="Disordered" evidence="1">
    <location>
        <begin position="471"/>
        <end position="492"/>
    </location>
</feature>
<keyword evidence="3" id="KW-1185">Reference proteome</keyword>
<feature type="region of interest" description="Disordered" evidence="1">
    <location>
        <begin position="94"/>
        <end position="176"/>
    </location>
</feature>
<feature type="region of interest" description="Disordered" evidence="1">
    <location>
        <begin position="206"/>
        <end position="246"/>
    </location>
</feature>
<dbReference type="Proteomes" id="UP001634394">
    <property type="component" value="Unassembled WGS sequence"/>
</dbReference>
<proteinExistence type="predicted"/>
<comment type="caution">
    <text evidence="2">The sequence shown here is derived from an EMBL/GenBank/DDBJ whole genome shotgun (WGS) entry which is preliminary data.</text>
</comment>
<feature type="compositionally biased region" description="Polar residues" evidence="1">
    <location>
        <begin position="152"/>
        <end position="165"/>
    </location>
</feature>
<reference evidence="2 3" key="1">
    <citation type="submission" date="2024-11" db="EMBL/GenBank/DDBJ databases">
        <title>Chromosome-level genome assembly of the freshwater bivalve Anodonta woodiana.</title>
        <authorList>
            <person name="Chen X."/>
        </authorList>
    </citation>
    <scope>NUCLEOTIDE SEQUENCE [LARGE SCALE GENOMIC DNA]</scope>
    <source>
        <strain evidence="2">MN2024</strain>
        <tissue evidence="2">Gills</tissue>
    </source>
</reference>
<dbReference type="EMBL" id="JBJQND010000004">
    <property type="protein sequence ID" value="KAL3879268.1"/>
    <property type="molecule type" value="Genomic_DNA"/>
</dbReference>
<feature type="compositionally biased region" description="Basic and acidic residues" evidence="1">
    <location>
        <begin position="107"/>
        <end position="119"/>
    </location>
</feature>
<organism evidence="2 3">
    <name type="scientific">Sinanodonta woodiana</name>
    <name type="common">Chinese pond mussel</name>
    <name type="synonym">Anodonta woodiana</name>
    <dbReference type="NCBI Taxonomy" id="1069815"/>
    <lineage>
        <taxon>Eukaryota</taxon>
        <taxon>Metazoa</taxon>
        <taxon>Spiralia</taxon>
        <taxon>Lophotrochozoa</taxon>
        <taxon>Mollusca</taxon>
        <taxon>Bivalvia</taxon>
        <taxon>Autobranchia</taxon>
        <taxon>Heteroconchia</taxon>
        <taxon>Palaeoheterodonta</taxon>
        <taxon>Unionida</taxon>
        <taxon>Unionoidea</taxon>
        <taxon>Unionidae</taxon>
        <taxon>Unioninae</taxon>
        <taxon>Sinanodonta</taxon>
    </lineage>
</organism>
<evidence type="ECO:0000313" key="3">
    <source>
        <dbReference type="Proteomes" id="UP001634394"/>
    </source>
</evidence>
<feature type="compositionally biased region" description="Basic and acidic residues" evidence="1">
    <location>
        <begin position="134"/>
        <end position="151"/>
    </location>
</feature>
<name>A0ABD3X356_SINWO</name>
<feature type="compositionally biased region" description="Polar residues" evidence="1">
    <location>
        <begin position="226"/>
        <end position="245"/>
    </location>
</feature>
<feature type="compositionally biased region" description="Basic residues" evidence="1">
    <location>
        <begin position="482"/>
        <end position="492"/>
    </location>
</feature>
<sequence>MAEEETKSVDPTQTLVAELGRHIDNFDVKRFGDVHEDFKDIAKSVSMYCHGKVSWNNVAMKVAKLKVTLENKNLKDKQLMAAIHSLNEIKVLGGTSANEGSTTSRDTGSERITRSDRNLKQRSPQSMKVNTAKTEPRRSKSEPRPTGEKEVNSLSSPRKISTKATKITVPESKPQNMKFKGLKKQDVIENKDLARDLKLVPGTLKISGNISTVPDKGYQKEKPVSAGTQMKDNSAKDPNQNSSESQRIKAEHAYFLKLLKSLHFYVMYGDGGSQKTGYNLPPLEGEELQTSLAQPITQATEIAQKHLEFLKKFRMTDNMKQREEDLQHKLIDATKKVDSMSRAIQHSTEMLTSLHKFVIGDKKHFNQPLPEKTENDANANLVDFKNRLQEIARHHTNDLQLISYAEKLIKELRHYTVDYGKGEFNLPEEKSAIPDGRIVVFRTNAKDIAAEVNRIHEHLKELQNELLTIEQQLGNSTPKQQKEKKSKISSKH</sequence>
<accession>A0ABD3X356</accession>
<evidence type="ECO:0000256" key="1">
    <source>
        <dbReference type="SAM" id="MobiDB-lite"/>
    </source>
</evidence>
<gene>
    <name evidence="2" type="ORF">ACJMK2_031570</name>
</gene>
<feature type="compositionally biased region" description="Polar residues" evidence="1">
    <location>
        <begin position="121"/>
        <end position="133"/>
    </location>
</feature>
<protein>
    <submittedName>
        <fullName evidence="2">Uncharacterized protein</fullName>
    </submittedName>
</protein>